<gene>
    <name evidence="1" type="ORF">METZ01_LOCUS311034</name>
</gene>
<sequence>MKDLVRKIKEEQPVKPKDKDDYLYDRPKFMTRYSNPYDKYHYWMDIETLRVMIYQLHFFNHIVFTDDDNKDIRNNKLIQEKTI</sequence>
<accession>A0A382NBU6</accession>
<protein>
    <submittedName>
        <fullName evidence="1">Uncharacterized protein</fullName>
    </submittedName>
</protein>
<evidence type="ECO:0000313" key="1">
    <source>
        <dbReference type="EMBL" id="SVC58180.1"/>
    </source>
</evidence>
<proteinExistence type="predicted"/>
<name>A0A382NBU6_9ZZZZ</name>
<dbReference type="EMBL" id="UINC01099140">
    <property type="protein sequence ID" value="SVC58180.1"/>
    <property type="molecule type" value="Genomic_DNA"/>
</dbReference>
<organism evidence="1">
    <name type="scientific">marine metagenome</name>
    <dbReference type="NCBI Taxonomy" id="408172"/>
    <lineage>
        <taxon>unclassified sequences</taxon>
        <taxon>metagenomes</taxon>
        <taxon>ecological metagenomes</taxon>
    </lineage>
</organism>
<reference evidence="1" key="1">
    <citation type="submission" date="2018-05" db="EMBL/GenBank/DDBJ databases">
        <authorList>
            <person name="Lanie J.A."/>
            <person name="Ng W.-L."/>
            <person name="Kazmierczak K.M."/>
            <person name="Andrzejewski T.M."/>
            <person name="Davidsen T.M."/>
            <person name="Wayne K.J."/>
            <person name="Tettelin H."/>
            <person name="Glass J.I."/>
            <person name="Rusch D."/>
            <person name="Podicherti R."/>
            <person name="Tsui H.-C.T."/>
            <person name="Winkler M.E."/>
        </authorList>
    </citation>
    <scope>NUCLEOTIDE SEQUENCE</scope>
</reference>
<dbReference type="AlphaFoldDB" id="A0A382NBU6"/>